<dbReference type="PRINTS" id="PR00153">
    <property type="entry name" value="CSAPPISMRASE"/>
</dbReference>
<organism evidence="9 10">
    <name type="scientific">Crenichthys baileyi</name>
    <name type="common">White River springfish</name>
    <dbReference type="NCBI Taxonomy" id="28760"/>
    <lineage>
        <taxon>Eukaryota</taxon>
        <taxon>Metazoa</taxon>
        <taxon>Chordata</taxon>
        <taxon>Craniata</taxon>
        <taxon>Vertebrata</taxon>
        <taxon>Euteleostomi</taxon>
        <taxon>Actinopterygii</taxon>
        <taxon>Neopterygii</taxon>
        <taxon>Teleostei</taxon>
        <taxon>Neoteleostei</taxon>
        <taxon>Acanthomorphata</taxon>
        <taxon>Ovalentaria</taxon>
        <taxon>Atherinomorphae</taxon>
        <taxon>Cyprinodontiformes</taxon>
        <taxon>Goodeidae</taxon>
        <taxon>Crenichthys</taxon>
    </lineage>
</organism>
<dbReference type="PROSITE" id="PS50072">
    <property type="entry name" value="CSA_PPIASE_2"/>
    <property type="match status" value="1"/>
</dbReference>
<keyword evidence="9" id="KW-0413">Isomerase</keyword>
<dbReference type="PROSITE" id="PS00170">
    <property type="entry name" value="CSA_PPIASE_1"/>
    <property type="match status" value="1"/>
</dbReference>
<protein>
    <recommendedName>
        <fullName evidence="4">Spliceosome-associated protein CWC27 homolog</fullName>
    </recommendedName>
    <alternativeName>
        <fullName evidence="5">Probable inactive peptidyl-prolyl cis-trans isomerase CWC27 homolog</fullName>
    </alternativeName>
</protein>
<feature type="compositionally biased region" description="Acidic residues" evidence="7">
    <location>
        <begin position="268"/>
        <end position="284"/>
    </location>
</feature>
<reference evidence="9 10" key="1">
    <citation type="submission" date="2021-06" db="EMBL/GenBank/DDBJ databases">
        <authorList>
            <person name="Palmer J.M."/>
        </authorList>
    </citation>
    <scope>NUCLEOTIDE SEQUENCE [LARGE SCALE GENOMIC DNA]</scope>
    <source>
        <strain evidence="9 10">MEX-2019</strain>
        <tissue evidence="9">Muscle</tissue>
    </source>
</reference>
<comment type="caution">
    <text evidence="9">The sequence shown here is derived from an EMBL/GenBank/DDBJ whole genome shotgun (WGS) entry which is preliminary data.</text>
</comment>
<dbReference type="PANTHER" id="PTHR45625">
    <property type="entry name" value="PEPTIDYL-PROLYL CIS-TRANS ISOMERASE-RELATED"/>
    <property type="match status" value="1"/>
</dbReference>
<proteinExistence type="inferred from homology"/>
<dbReference type="Gene3D" id="2.40.100.10">
    <property type="entry name" value="Cyclophilin-like"/>
    <property type="match status" value="1"/>
</dbReference>
<evidence type="ECO:0000256" key="3">
    <source>
        <dbReference type="ARBA" id="ARBA00023242"/>
    </source>
</evidence>
<evidence type="ECO:0000256" key="6">
    <source>
        <dbReference type="ARBA" id="ARBA00046368"/>
    </source>
</evidence>
<keyword evidence="3" id="KW-0539">Nucleus</keyword>
<dbReference type="InterPro" id="IPR044666">
    <property type="entry name" value="Cyclophilin_A-like"/>
</dbReference>
<evidence type="ECO:0000259" key="8">
    <source>
        <dbReference type="PROSITE" id="PS50072"/>
    </source>
</evidence>
<evidence type="ECO:0000313" key="10">
    <source>
        <dbReference type="Proteomes" id="UP001311232"/>
    </source>
</evidence>
<dbReference type="InterPro" id="IPR002130">
    <property type="entry name" value="Cyclophilin-type_PPIase_dom"/>
</dbReference>
<dbReference type="PANTHER" id="PTHR45625:SF6">
    <property type="entry name" value="SPLICEOSOME-ASSOCIATED PROTEIN CWC27 HOMOLOG"/>
    <property type="match status" value="1"/>
</dbReference>
<dbReference type="GO" id="GO:0003755">
    <property type="term" value="F:peptidyl-prolyl cis-trans isomerase activity"/>
    <property type="evidence" value="ECO:0007669"/>
    <property type="project" value="InterPro"/>
</dbReference>
<dbReference type="AlphaFoldDB" id="A0AAV9QRV3"/>
<evidence type="ECO:0000313" key="9">
    <source>
        <dbReference type="EMBL" id="KAK5600196.1"/>
    </source>
</evidence>
<comment type="subcellular location">
    <subcellularLocation>
        <location evidence="1">Nucleus</location>
    </subcellularLocation>
</comment>
<evidence type="ECO:0000256" key="1">
    <source>
        <dbReference type="ARBA" id="ARBA00004123"/>
    </source>
</evidence>
<feature type="region of interest" description="Disordered" evidence="7">
    <location>
        <begin position="371"/>
        <end position="390"/>
    </location>
</feature>
<dbReference type="InterPro" id="IPR029000">
    <property type="entry name" value="Cyclophilin-like_dom_sf"/>
</dbReference>
<dbReference type="InterPro" id="IPR020892">
    <property type="entry name" value="Cyclophilin-type_PPIase_CS"/>
</dbReference>
<dbReference type="CDD" id="cd22288">
    <property type="entry name" value="CWC27_CTD"/>
    <property type="match status" value="1"/>
</dbReference>
<dbReference type="Proteomes" id="UP001311232">
    <property type="component" value="Unassembled WGS sequence"/>
</dbReference>
<evidence type="ECO:0000256" key="2">
    <source>
        <dbReference type="ARBA" id="ARBA00007365"/>
    </source>
</evidence>
<dbReference type="CDD" id="cd01925">
    <property type="entry name" value="cyclophilin_CeCYP16-like"/>
    <property type="match status" value="1"/>
</dbReference>
<name>A0AAV9QRV3_9TELE</name>
<dbReference type="EMBL" id="JAHHUM010002895">
    <property type="protein sequence ID" value="KAK5600196.1"/>
    <property type="molecule type" value="Genomic_DNA"/>
</dbReference>
<evidence type="ECO:0000256" key="5">
    <source>
        <dbReference type="ARBA" id="ARBA00042090"/>
    </source>
</evidence>
<gene>
    <name evidence="9" type="primary">CWC27</name>
    <name evidence="9" type="ORF">CRENBAI_005817</name>
</gene>
<feature type="compositionally biased region" description="Basic and acidic residues" evidence="7">
    <location>
        <begin position="285"/>
        <end position="360"/>
    </location>
</feature>
<keyword evidence="10" id="KW-1185">Reference proteome</keyword>
<dbReference type="Pfam" id="PF00160">
    <property type="entry name" value="Pro_isomerase"/>
    <property type="match status" value="1"/>
</dbReference>
<accession>A0AAV9QRV3</accession>
<dbReference type="GO" id="GO:0006457">
    <property type="term" value="P:protein folding"/>
    <property type="evidence" value="ECO:0007669"/>
    <property type="project" value="InterPro"/>
</dbReference>
<comment type="similarity">
    <text evidence="2">Belongs to the cyclophilin-type PPIase family.</text>
</comment>
<dbReference type="FunFam" id="2.40.100.10:FF:000007">
    <property type="entry name" value="Peptidyl-prolyl cis-trans isomerase CWC27 homolog"/>
    <property type="match status" value="1"/>
</dbReference>
<feature type="compositionally biased region" description="Low complexity" evidence="7">
    <location>
        <begin position="258"/>
        <end position="267"/>
    </location>
</feature>
<feature type="domain" description="PPIase cyclophilin-type" evidence="8">
    <location>
        <begin position="19"/>
        <end position="166"/>
    </location>
</feature>
<evidence type="ECO:0000256" key="4">
    <source>
        <dbReference type="ARBA" id="ARBA00040027"/>
    </source>
</evidence>
<sequence>MSNIYIQEPPTSGKVLLKTTAGEIDIELWSKEAPKACRNFVQLSMEGYYDGTIFHRVVQDFIIQGGDPTGTGTGGESIYGRPFKDEFHSRLRFLRRGLVAMANAGPHDNGSQFFFTLGRADELNNKHTIFGKVTGDTVYNMLRLAEVECDGNERPLKPHKIRTAEVLHSPFDDIIPRETKKSKKEKDKEEAKKSQSKATKNFNLLSFGEEAEEDEEMVTQVSQTLKGKSKSSHDLLKDDPRLSSVPAVDKGKKKARPGSAASSGSEAEGADDDDGHGDEEYDSDEKEKMRELISKKLKKEKGAEKANEPNQEEWGKKSSRSDELKKEVRQLKKELQAIKQRREERSNPPAEEVKEEKKPTSEAVAEYLEGRKRYEELRKQKRKKGSNREEQTMALLNSFKSKLSSAITEGPEEDMEELAEDDDKGWMGHVLHFDEQSRKVKDANMQDEDTFEIYDPRNPVNKRRREESKKIMKGKNAKR</sequence>
<feature type="region of interest" description="Disordered" evidence="7">
    <location>
        <begin position="172"/>
        <end position="364"/>
    </location>
</feature>
<feature type="region of interest" description="Disordered" evidence="7">
    <location>
        <begin position="437"/>
        <end position="479"/>
    </location>
</feature>
<dbReference type="SUPFAM" id="SSF50891">
    <property type="entry name" value="Cyclophilin-like"/>
    <property type="match status" value="1"/>
</dbReference>
<feature type="compositionally biased region" description="Basic and acidic residues" evidence="7">
    <location>
        <begin position="172"/>
        <end position="193"/>
    </location>
</feature>
<dbReference type="GO" id="GO:0071013">
    <property type="term" value="C:catalytic step 2 spliceosome"/>
    <property type="evidence" value="ECO:0007669"/>
    <property type="project" value="TreeGrafter"/>
</dbReference>
<comment type="subunit">
    <text evidence="6">Part of the activated spliceosome B/catalytic step 1 spliceosome, one of the forms of the spliceosome which has a well-formed active site but still cannot catalyze the branching reaction and is composed at least of 52 proteins, the U2, U5 and U6 snRNAs and the pre-mRNA. Recruited during early steps of activated spliceosome B maturation, it is probably one of the first proteins released from this complex as he matures to the spliceosome C complex. Component of the minor spliceosome, which splices U12-type introns.</text>
</comment>
<feature type="compositionally biased region" description="Basic and acidic residues" evidence="7">
    <location>
        <begin position="231"/>
        <end position="241"/>
    </location>
</feature>
<evidence type="ECO:0000256" key="7">
    <source>
        <dbReference type="SAM" id="MobiDB-lite"/>
    </source>
</evidence>